<feature type="domain" description="DUF7847" evidence="2">
    <location>
        <begin position="25"/>
        <end position="264"/>
    </location>
</feature>
<dbReference type="InterPro" id="IPR057169">
    <property type="entry name" value="DUF7847"/>
</dbReference>
<keyword evidence="4" id="KW-1185">Reference proteome</keyword>
<sequence>MTSMGNVWDRTAEFLSDNLGTILPLALIAIFVPATISANLSELQRTAAPGTAMLLGLGVFVLALATFWGQLSITALAIDPALGRQAAGVATRRYPAALLVMIVLLLAVLVLIIPVAVILAASGVALTGMESGTMPEIPATAALWIALYLFLLLPLVLWLVARLAVVLPAIVGDRLALRAIPRSWSLTRGVALKIVGVIILYAVVSIVANLAATTAFGAIMFLVAGRGEDGLSLATVLTTIVGGAVSTGFTVLAAAFAAKLYVALLARKEAFAAQ</sequence>
<proteinExistence type="predicted"/>
<keyword evidence="1" id="KW-0812">Transmembrane</keyword>
<feature type="transmembrane region" description="Helical" evidence="1">
    <location>
        <begin position="52"/>
        <end position="78"/>
    </location>
</feature>
<dbReference type="RefSeq" id="WP_408077890.1">
    <property type="nucleotide sequence ID" value="NZ_JBELQC010000001.1"/>
</dbReference>
<dbReference type="Proteomes" id="UP001629244">
    <property type="component" value="Unassembled WGS sequence"/>
</dbReference>
<keyword evidence="1" id="KW-1133">Transmembrane helix</keyword>
<keyword evidence="1" id="KW-0472">Membrane</keyword>
<reference evidence="3 4" key="1">
    <citation type="submission" date="2024-06" db="EMBL/GenBank/DDBJ databases">
        <authorList>
            <person name="Kaempfer P."/>
            <person name="Viver T."/>
        </authorList>
    </citation>
    <scope>NUCLEOTIDE SEQUENCE [LARGE SCALE GENOMIC DNA]</scope>
    <source>
        <strain evidence="3 4">ST-64</strain>
    </source>
</reference>
<dbReference type="Pfam" id="PF25231">
    <property type="entry name" value="DUF7847"/>
    <property type="match status" value="1"/>
</dbReference>
<gene>
    <name evidence="3" type="ORF">ABS767_08365</name>
</gene>
<feature type="transmembrane region" description="Helical" evidence="1">
    <location>
        <begin position="98"/>
        <end position="121"/>
    </location>
</feature>
<comment type="caution">
    <text evidence="3">The sequence shown here is derived from an EMBL/GenBank/DDBJ whole genome shotgun (WGS) entry which is preliminary data.</text>
</comment>
<feature type="transmembrane region" description="Helical" evidence="1">
    <location>
        <begin position="191"/>
        <end position="224"/>
    </location>
</feature>
<evidence type="ECO:0000313" key="3">
    <source>
        <dbReference type="EMBL" id="MFL9840971.1"/>
    </source>
</evidence>
<feature type="transmembrane region" description="Helical" evidence="1">
    <location>
        <begin position="21"/>
        <end position="40"/>
    </location>
</feature>
<evidence type="ECO:0000256" key="1">
    <source>
        <dbReference type="SAM" id="Phobius"/>
    </source>
</evidence>
<dbReference type="EMBL" id="JBELQC010000001">
    <property type="protein sequence ID" value="MFL9840971.1"/>
    <property type="molecule type" value="Genomic_DNA"/>
</dbReference>
<evidence type="ECO:0000259" key="2">
    <source>
        <dbReference type="Pfam" id="PF25231"/>
    </source>
</evidence>
<name>A0ABW8YL30_9SPHN</name>
<protein>
    <recommendedName>
        <fullName evidence="2">DUF7847 domain-containing protein</fullName>
    </recommendedName>
</protein>
<organism evidence="3 4">
    <name type="scientific">Sphingomonas plantiphila</name>
    <dbReference type="NCBI Taxonomy" id="3163295"/>
    <lineage>
        <taxon>Bacteria</taxon>
        <taxon>Pseudomonadati</taxon>
        <taxon>Pseudomonadota</taxon>
        <taxon>Alphaproteobacteria</taxon>
        <taxon>Sphingomonadales</taxon>
        <taxon>Sphingomonadaceae</taxon>
        <taxon>Sphingomonas</taxon>
    </lineage>
</organism>
<evidence type="ECO:0000313" key="4">
    <source>
        <dbReference type="Proteomes" id="UP001629244"/>
    </source>
</evidence>
<accession>A0ABW8YL30</accession>
<feature type="transmembrane region" description="Helical" evidence="1">
    <location>
        <begin position="141"/>
        <end position="170"/>
    </location>
</feature>
<feature type="transmembrane region" description="Helical" evidence="1">
    <location>
        <begin position="236"/>
        <end position="258"/>
    </location>
</feature>